<comment type="caution">
    <text evidence="3">The sequence shown here is derived from an EMBL/GenBank/DDBJ whole genome shotgun (WGS) entry which is preliminary data.</text>
</comment>
<evidence type="ECO:0000313" key="3">
    <source>
        <dbReference type="EMBL" id="KAK0717748.1"/>
    </source>
</evidence>
<feature type="compositionally biased region" description="Acidic residues" evidence="1">
    <location>
        <begin position="87"/>
        <end position="113"/>
    </location>
</feature>
<sequence>MRKDNVLQHLQTCKIFHFAGHGQTDPKEPSRSCLLLEDWKTNPLTVGDLRDYRLQENGPFLGYLLACSTGSNEAAKLADEGIHLDEKEEMEEEEDEEEEDEEEEDEKEDEKEEDEKKRDRKARDATLKLSGLRVQKMANPYWIPYIHFGV</sequence>
<feature type="region of interest" description="Disordered" evidence="1">
    <location>
        <begin position="78"/>
        <end position="122"/>
    </location>
</feature>
<dbReference type="Proteomes" id="UP001172101">
    <property type="component" value="Unassembled WGS sequence"/>
</dbReference>
<gene>
    <name evidence="3" type="ORF">B0T26DRAFT_776642</name>
</gene>
<accession>A0AA40AKY2</accession>
<proteinExistence type="predicted"/>
<name>A0AA40AKY2_9PEZI</name>
<feature type="domain" description="CHAT" evidence="2">
    <location>
        <begin position="3"/>
        <end position="75"/>
    </location>
</feature>
<evidence type="ECO:0000256" key="1">
    <source>
        <dbReference type="SAM" id="MobiDB-lite"/>
    </source>
</evidence>
<evidence type="ECO:0000259" key="2">
    <source>
        <dbReference type="Pfam" id="PF12770"/>
    </source>
</evidence>
<dbReference type="InterPro" id="IPR024983">
    <property type="entry name" value="CHAT_dom"/>
</dbReference>
<reference evidence="3" key="1">
    <citation type="submission" date="2023-06" db="EMBL/GenBank/DDBJ databases">
        <title>Genome-scale phylogeny and comparative genomics of the fungal order Sordariales.</title>
        <authorList>
            <consortium name="Lawrence Berkeley National Laboratory"/>
            <person name="Hensen N."/>
            <person name="Bonometti L."/>
            <person name="Westerberg I."/>
            <person name="Brannstrom I.O."/>
            <person name="Guillou S."/>
            <person name="Cros-Aarteil S."/>
            <person name="Calhoun S."/>
            <person name="Haridas S."/>
            <person name="Kuo A."/>
            <person name="Mondo S."/>
            <person name="Pangilinan J."/>
            <person name="Riley R."/>
            <person name="LaButti K."/>
            <person name="Andreopoulos B."/>
            <person name="Lipzen A."/>
            <person name="Chen C."/>
            <person name="Yanf M."/>
            <person name="Daum C."/>
            <person name="Ng V."/>
            <person name="Clum A."/>
            <person name="Steindorff A."/>
            <person name="Ohm R."/>
            <person name="Martin F."/>
            <person name="Silar P."/>
            <person name="Natvig D."/>
            <person name="Lalanne C."/>
            <person name="Gautier V."/>
            <person name="Ament-velasquez S.L."/>
            <person name="Kruys A."/>
            <person name="Hutchinson M.I."/>
            <person name="Powell A.J."/>
            <person name="Barry K."/>
            <person name="Miller A.N."/>
            <person name="Grigoriev I.V."/>
            <person name="Debuchy R."/>
            <person name="Gladieux P."/>
            <person name="Thoren M.H."/>
            <person name="Johannesson H."/>
        </authorList>
    </citation>
    <scope>NUCLEOTIDE SEQUENCE</scope>
    <source>
        <strain evidence="3">SMH2392-1A</strain>
    </source>
</reference>
<dbReference type="Pfam" id="PF12770">
    <property type="entry name" value="CHAT"/>
    <property type="match status" value="1"/>
</dbReference>
<dbReference type="AlphaFoldDB" id="A0AA40AKY2"/>
<evidence type="ECO:0000313" key="4">
    <source>
        <dbReference type="Proteomes" id="UP001172101"/>
    </source>
</evidence>
<organism evidence="3 4">
    <name type="scientific">Lasiosphaeria miniovina</name>
    <dbReference type="NCBI Taxonomy" id="1954250"/>
    <lineage>
        <taxon>Eukaryota</taxon>
        <taxon>Fungi</taxon>
        <taxon>Dikarya</taxon>
        <taxon>Ascomycota</taxon>
        <taxon>Pezizomycotina</taxon>
        <taxon>Sordariomycetes</taxon>
        <taxon>Sordariomycetidae</taxon>
        <taxon>Sordariales</taxon>
        <taxon>Lasiosphaeriaceae</taxon>
        <taxon>Lasiosphaeria</taxon>
    </lineage>
</organism>
<dbReference type="EMBL" id="JAUIRO010000004">
    <property type="protein sequence ID" value="KAK0717748.1"/>
    <property type="molecule type" value="Genomic_DNA"/>
</dbReference>
<protein>
    <recommendedName>
        <fullName evidence="2">CHAT domain-containing protein</fullName>
    </recommendedName>
</protein>
<dbReference type="GeneID" id="85329889"/>
<keyword evidence="4" id="KW-1185">Reference proteome</keyword>
<dbReference type="RefSeq" id="XP_060296541.1">
    <property type="nucleotide sequence ID" value="XM_060446619.1"/>
</dbReference>